<feature type="region of interest" description="Disordered" evidence="1">
    <location>
        <begin position="774"/>
        <end position="795"/>
    </location>
</feature>
<keyword evidence="3" id="KW-1185">Reference proteome</keyword>
<proteinExistence type="predicted"/>
<comment type="caution">
    <text evidence="2">The sequence shown here is derived from an EMBL/GenBank/DDBJ whole genome shotgun (WGS) entry which is preliminary data.</text>
</comment>
<feature type="compositionally biased region" description="Polar residues" evidence="1">
    <location>
        <begin position="79"/>
        <end position="89"/>
    </location>
</feature>
<accession>A0ABV7UKX9</accession>
<evidence type="ECO:0008006" key="4">
    <source>
        <dbReference type="Google" id="ProtNLM"/>
    </source>
</evidence>
<evidence type="ECO:0000313" key="3">
    <source>
        <dbReference type="Proteomes" id="UP001595704"/>
    </source>
</evidence>
<feature type="region of interest" description="Disordered" evidence="1">
    <location>
        <begin position="67"/>
        <end position="90"/>
    </location>
</feature>
<evidence type="ECO:0000256" key="1">
    <source>
        <dbReference type="SAM" id="MobiDB-lite"/>
    </source>
</evidence>
<name>A0ABV7UKX9_9HYPH</name>
<dbReference type="InterPro" id="IPR013783">
    <property type="entry name" value="Ig-like_fold"/>
</dbReference>
<dbReference type="RefSeq" id="WP_191318336.1">
    <property type="nucleotide sequence ID" value="NZ_BNCG01000003.1"/>
</dbReference>
<sequence>MSGSDDTQSHGDYALNLKGGAMDVPILNDSGAPNGVMLTATLTRASQPCPGALVVFEIFMPDHKSGVPDDQQARLYPSDSGTDSQTYSALTDRGGKATVTVYDGSAGEVEVIASYTTPTDDSLGPTNTIGFIAPKADKLAVKLDPETTTMASVITVAATATTKTDVPVPGTLIDMTLPLKGQAAFCDSMGTMLTDEFGKPLYKCSVTANRDGVATAHFTSALWSSGNITAGIEDPDQSIDKQERQYTFGYSNDVEAIFDDTVVVDSTGATRLTENSGSSSGSQVAPVAPADGHSRLRISGWVQFRTGPRPLGGNPSVILKASGERASFSNHDLDTPDQITLACQDHVRDGQSYPGYFTAELTSDLPETGHVKVTVDRDVDADGNPLTDPPPAEPATIAYEFRDAWSSVINIAITSANTETSYAIYANGLHQAEIILSFDLVSAAGDDLIPQAACPTVAELAARVLFLDYASGDAIARLTPGAPWPENTAWGFDDVANPYSKKSLGDATPMAVLDAAASTISNGRARLYFYIRHGVATNLDRMTLGVEISPTGCYLDDTVTLQNAPAISYSQAGRTLKAPLLIITPVAPPKLGLGSLSCTGAPTSSDRQNEDGPANDAARSEYKENYYRQIDYVISPSAEFTDTHYITEVTFALQNANALGNDNCYSSITNGLYDYRLYLWPSDALKFTGKTRPGRDGSYGMKSNIDYGATFDPADVDIENAITVTRYIGFGATLHGRYVRTDINLVMTDEYGNAYPICLPADTTPPQYNLTTMSDWNPARPGTGGTNASDTTDSAQSYPVGGAEISYNISSRRPAPSSALASATVADLTFQNVMADTATTSMTINLVGVYNISGSATTISPVFSMSFDNDTACKRAIVYDSAFSGALICAPASWNSSSTTRNVTLRPVWSKEAVLVGVNPGQSSDSSMPATDNGAVTYAALPDSPGNAVLLKAWAKGDASLLWKMGT</sequence>
<dbReference type="EMBL" id="JBHRYC010000086">
    <property type="protein sequence ID" value="MFC3638953.1"/>
    <property type="molecule type" value="Genomic_DNA"/>
</dbReference>
<feature type="region of interest" description="Disordered" evidence="1">
    <location>
        <begin position="597"/>
        <end position="617"/>
    </location>
</feature>
<gene>
    <name evidence="2" type="ORF">ACFONL_16560</name>
</gene>
<organism evidence="2 3">
    <name type="scientific">Camelimonas fluminis</name>
    <dbReference type="NCBI Taxonomy" id="1576911"/>
    <lineage>
        <taxon>Bacteria</taxon>
        <taxon>Pseudomonadati</taxon>
        <taxon>Pseudomonadota</taxon>
        <taxon>Alphaproteobacteria</taxon>
        <taxon>Hyphomicrobiales</taxon>
        <taxon>Chelatococcaceae</taxon>
        <taxon>Camelimonas</taxon>
    </lineage>
</organism>
<feature type="compositionally biased region" description="Polar residues" evidence="1">
    <location>
        <begin position="786"/>
        <end position="795"/>
    </location>
</feature>
<protein>
    <recommendedName>
        <fullName evidence="4">Big-1 domain-containing protein</fullName>
    </recommendedName>
</protein>
<reference evidence="3" key="1">
    <citation type="journal article" date="2019" name="Int. J. Syst. Evol. Microbiol.">
        <title>The Global Catalogue of Microorganisms (GCM) 10K type strain sequencing project: providing services to taxonomists for standard genome sequencing and annotation.</title>
        <authorList>
            <consortium name="The Broad Institute Genomics Platform"/>
            <consortium name="The Broad Institute Genome Sequencing Center for Infectious Disease"/>
            <person name="Wu L."/>
            <person name="Ma J."/>
        </authorList>
    </citation>
    <scope>NUCLEOTIDE SEQUENCE [LARGE SCALE GENOMIC DNA]</scope>
    <source>
        <strain evidence="3">KCTC 42282</strain>
    </source>
</reference>
<feature type="compositionally biased region" description="Polar residues" evidence="1">
    <location>
        <begin position="597"/>
        <end position="606"/>
    </location>
</feature>
<dbReference type="Proteomes" id="UP001595704">
    <property type="component" value="Unassembled WGS sequence"/>
</dbReference>
<evidence type="ECO:0000313" key="2">
    <source>
        <dbReference type="EMBL" id="MFC3638953.1"/>
    </source>
</evidence>
<dbReference type="Gene3D" id="2.60.40.10">
    <property type="entry name" value="Immunoglobulins"/>
    <property type="match status" value="1"/>
</dbReference>